<dbReference type="GO" id="GO:0004674">
    <property type="term" value="F:protein serine/threonine kinase activity"/>
    <property type="evidence" value="ECO:0007669"/>
    <property type="project" value="TreeGrafter"/>
</dbReference>
<keyword evidence="8" id="KW-1185">Reference proteome</keyword>
<dbReference type="eggNOG" id="KOG0192">
    <property type="taxonomic scope" value="Eukaryota"/>
</dbReference>
<dbReference type="EMBL" id="FN649760">
    <property type="protein sequence ID" value="CBJ30969.1"/>
    <property type="molecule type" value="Genomic_DNA"/>
</dbReference>
<dbReference type="InParanoid" id="D7FS28"/>
<dbReference type="Proteomes" id="UP000002630">
    <property type="component" value="Unassembled WGS sequence"/>
</dbReference>
<keyword evidence="2" id="KW-0547">Nucleotide-binding</keyword>
<evidence type="ECO:0000256" key="5">
    <source>
        <dbReference type="SAM" id="MobiDB-lite"/>
    </source>
</evidence>
<feature type="compositionally biased region" description="Polar residues" evidence="5">
    <location>
        <begin position="312"/>
        <end position="322"/>
    </location>
</feature>
<dbReference type="STRING" id="2880.D7FS28"/>
<dbReference type="OrthoDB" id="192267at2759"/>
<sequence length="420" mass="46979">MTMGAMCEIYSAELDGVKVAVKIPRKDCEEPAVAEHDLEVELDVLKRVSHKHILGLIGAGNREQKPHRFLVLEFLELGTLADKLDGDAEEAANGSAFARRQKRTKKYLDFYMVTMLERSMELALALEHLHYHMPDMFIVHRDLKPDNVGFKADGTLKLFDFGLARVVKRRNRVNARYEMTGETGSMRYMAPEVVESLPYNEKVDVYAFGLLLWEMLEDRRVFDGMGVTDFYERVVNAGARPNLDSAWPQDLRKLISQCWHADVDRRPNFRTIAERLRTLYSNAKHSSKFCMSAINLNEDPHQKNRRGASVNVARSATTTNVVSPRGRSGGGPSSRTEIGGKKNGGGVFRRLGKMFNSRKGGAKPTLTHTAPEAYSRNGAGGFVEWGRRKRGRGDGGWGGFRGDSVGGRPCTGEGQARTRL</sequence>
<keyword evidence="4" id="KW-0067">ATP-binding</keyword>
<dbReference type="InterPro" id="IPR051681">
    <property type="entry name" value="Ser/Thr_Kinases-Pseudokinases"/>
</dbReference>
<feature type="region of interest" description="Disordered" evidence="5">
    <location>
        <begin position="300"/>
        <end position="420"/>
    </location>
</feature>
<dbReference type="Pfam" id="PF07714">
    <property type="entry name" value="PK_Tyr_Ser-Thr"/>
    <property type="match status" value="1"/>
</dbReference>
<dbReference type="Gene3D" id="3.30.200.20">
    <property type="entry name" value="Phosphorylase Kinase, domain 1"/>
    <property type="match status" value="1"/>
</dbReference>
<proteinExistence type="predicted"/>
<dbReference type="AlphaFoldDB" id="D7FS28"/>
<dbReference type="InterPro" id="IPR000719">
    <property type="entry name" value="Prot_kinase_dom"/>
</dbReference>
<dbReference type="PANTHER" id="PTHR44329:SF288">
    <property type="entry name" value="MITOGEN-ACTIVATED PROTEIN KINASE KINASE KINASE 20"/>
    <property type="match status" value="1"/>
</dbReference>
<organism evidence="7 8">
    <name type="scientific">Ectocarpus siliculosus</name>
    <name type="common">Brown alga</name>
    <name type="synonym">Conferva siliculosa</name>
    <dbReference type="NCBI Taxonomy" id="2880"/>
    <lineage>
        <taxon>Eukaryota</taxon>
        <taxon>Sar</taxon>
        <taxon>Stramenopiles</taxon>
        <taxon>Ochrophyta</taxon>
        <taxon>PX clade</taxon>
        <taxon>Phaeophyceae</taxon>
        <taxon>Ectocarpales</taxon>
        <taxon>Ectocarpaceae</taxon>
        <taxon>Ectocarpus</taxon>
    </lineage>
</organism>
<dbReference type="SUPFAM" id="SSF56112">
    <property type="entry name" value="Protein kinase-like (PK-like)"/>
    <property type="match status" value="1"/>
</dbReference>
<dbReference type="GO" id="GO:0005524">
    <property type="term" value="F:ATP binding"/>
    <property type="evidence" value="ECO:0007669"/>
    <property type="project" value="UniProtKB-KW"/>
</dbReference>
<dbReference type="InterPro" id="IPR011009">
    <property type="entry name" value="Kinase-like_dom_sf"/>
</dbReference>
<name>D7FS28_ECTSI</name>
<protein>
    <recommendedName>
        <fullName evidence="6">Protein kinase domain-containing protein</fullName>
    </recommendedName>
</protein>
<feature type="domain" description="Protein kinase" evidence="6">
    <location>
        <begin position="1"/>
        <end position="280"/>
    </location>
</feature>
<evidence type="ECO:0000259" key="6">
    <source>
        <dbReference type="PROSITE" id="PS50011"/>
    </source>
</evidence>
<evidence type="ECO:0000313" key="8">
    <source>
        <dbReference type="Proteomes" id="UP000002630"/>
    </source>
</evidence>
<keyword evidence="3" id="KW-0418">Kinase</keyword>
<dbReference type="PROSITE" id="PS50011">
    <property type="entry name" value="PROTEIN_KINASE_DOM"/>
    <property type="match status" value="1"/>
</dbReference>
<dbReference type="SMART" id="SM00220">
    <property type="entry name" value="S_TKc"/>
    <property type="match status" value="1"/>
</dbReference>
<evidence type="ECO:0000256" key="1">
    <source>
        <dbReference type="ARBA" id="ARBA00022679"/>
    </source>
</evidence>
<keyword evidence="1" id="KW-0808">Transferase</keyword>
<feature type="compositionally biased region" description="Gly residues" evidence="5">
    <location>
        <begin position="394"/>
        <end position="405"/>
    </location>
</feature>
<dbReference type="InterPro" id="IPR001245">
    <property type="entry name" value="Ser-Thr/Tyr_kinase_cat_dom"/>
</dbReference>
<dbReference type="Gene3D" id="1.10.510.10">
    <property type="entry name" value="Transferase(Phosphotransferase) domain 1"/>
    <property type="match status" value="1"/>
</dbReference>
<accession>D7FS28</accession>
<gene>
    <name evidence="7" type="ORF">Esi_0227_0006</name>
</gene>
<evidence type="ECO:0000256" key="2">
    <source>
        <dbReference type="ARBA" id="ARBA00022741"/>
    </source>
</evidence>
<reference evidence="7 8" key="1">
    <citation type="journal article" date="2010" name="Nature">
        <title>The Ectocarpus genome and the independent evolution of multicellularity in brown algae.</title>
        <authorList>
            <person name="Cock J.M."/>
            <person name="Sterck L."/>
            <person name="Rouze P."/>
            <person name="Scornet D."/>
            <person name="Allen A.E."/>
            <person name="Amoutzias G."/>
            <person name="Anthouard V."/>
            <person name="Artiguenave F."/>
            <person name="Aury J.M."/>
            <person name="Badger J.H."/>
            <person name="Beszteri B."/>
            <person name="Billiau K."/>
            <person name="Bonnet E."/>
            <person name="Bothwell J.H."/>
            <person name="Bowler C."/>
            <person name="Boyen C."/>
            <person name="Brownlee C."/>
            <person name="Carrano C.J."/>
            <person name="Charrier B."/>
            <person name="Cho G.Y."/>
            <person name="Coelho S.M."/>
            <person name="Collen J."/>
            <person name="Corre E."/>
            <person name="Da Silva C."/>
            <person name="Delage L."/>
            <person name="Delaroque N."/>
            <person name="Dittami S.M."/>
            <person name="Doulbeau S."/>
            <person name="Elias M."/>
            <person name="Farnham G."/>
            <person name="Gachon C.M."/>
            <person name="Gschloessl B."/>
            <person name="Heesch S."/>
            <person name="Jabbari K."/>
            <person name="Jubin C."/>
            <person name="Kawai H."/>
            <person name="Kimura K."/>
            <person name="Kloareg B."/>
            <person name="Kupper F.C."/>
            <person name="Lang D."/>
            <person name="Le Bail A."/>
            <person name="Leblanc C."/>
            <person name="Lerouge P."/>
            <person name="Lohr M."/>
            <person name="Lopez P.J."/>
            <person name="Martens C."/>
            <person name="Maumus F."/>
            <person name="Michel G."/>
            <person name="Miranda-Saavedra D."/>
            <person name="Morales J."/>
            <person name="Moreau H."/>
            <person name="Motomura T."/>
            <person name="Nagasato C."/>
            <person name="Napoli C.A."/>
            <person name="Nelson D.R."/>
            <person name="Nyvall-Collen P."/>
            <person name="Peters A.F."/>
            <person name="Pommier C."/>
            <person name="Potin P."/>
            <person name="Poulain J."/>
            <person name="Quesneville H."/>
            <person name="Read B."/>
            <person name="Rensing S.A."/>
            <person name="Ritter A."/>
            <person name="Rousvoal S."/>
            <person name="Samanta M."/>
            <person name="Samson G."/>
            <person name="Schroeder D.C."/>
            <person name="Segurens B."/>
            <person name="Strittmatter M."/>
            <person name="Tonon T."/>
            <person name="Tregear J.W."/>
            <person name="Valentin K."/>
            <person name="von Dassow P."/>
            <person name="Yamagishi T."/>
            <person name="Van de Peer Y."/>
            <person name="Wincker P."/>
        </authorList>
    </citation>
    <scope>NUCLEOTIDE SEQUENCE [LARGE SCALE GENOMIC DNA]</scope>
    <source>
        <strain evidence="8">Ec32 / CCAP1310/4</strain>
    </source>
</reference>
<evidence type="ECO:0000256" key="3">
    <source>
        <dbReference type="ARBA" id="ARBA00022777"/>
    </source>
</evidence>
<evidence type="ECO:0000256" key="4">
    <source>
        <dbReference type="ARBA" id="ARBA00022840"/>
    </source>
</evidence>
<evidence type="ECO:0000313" key="7">
    <source>
        <dbReference type="EMBL" id="CBJ30969.1"/>
    </source>
</evidence>
<dbReference type="PANTHER" id="PTHR44329">
    <property type="entry name" value="SERINE/THREONINE-PROTEIN KINASE TNNI3K-RELATED"/>
    <property type="match status" value="1"/>
</dbReference>